<evidence type="ECO:0000313" key="13">
    <source>
        <dbReference type="EMBL" id="SEL75932.1"/>
    </source>
</evidence>
<feature type="domain" description="Mur ligase central" evidence="12">
    <location>
        <begin position="130"/>
        <end position="240"/>
    </location>
</feature>
<dbReference type="GO" id="GO:0009252">
    <property type="term" value="P:peptidoglycan biosynthetic process"/>
    <property type="evidence" value="ECO:0007669"/>
    <property type="project" value="UniProtKB-UniRule"/>
</dbReference>
<feature type="binding site" evidence="9">
    <location>
        <begin position="132"/>
        <end position="138"/>
    </location>
    <ligand>
        <name>ATP</name>
        <dbReference type="ChEBI" id="CHEBI:30616"/>
    </ligand>
</feature>
<dbReference type="GO" id="GO:0051301">
    <property type="term" value="P:cell division"/>
    <property type="evidence" value="ECO:0007669"/>
    <property type="project" value="UniProtKB-KW"/>
</dbReference>
<evidence type="ECO:0000259" key="11">
    <source>
        <dbReference type="Pfam" id="PF02875"/>
    </source>
</evidence>
<dbReference type="Gene3D" id="3.40.1190.10">
    <property type="entry name" value="Mur-like, catalytic domain"/>
    <property type="match status" value="1"/>
</dbReference>
<dbReference type="GO" id="GO:0071555">
    <property type="term" value="P:cell wall organization"/>
    <property type="evidence" value="ECO:0007669"/>
    <property type="project" value="UniProtKB-KW"/>
</dbReference>
<keyword evidence="3 9" id="KW-0963">Cytoplasm</keyword>
<dbReference type="GO" id="GO:0008764">
    <property type="term" value="F:UDP-N-acetylmuramoylalanine-D-glutamate ligase activity"/>
    <property type="evidence" value="ECO:0007669"/>
    <property type="project" value="UniProtKB-UniRule"/>
</dbReference>
<evidence type="ECO:0000256" key="8">
    <source>
        <dbReference type="ARBA" id="ARBA00023306"/>
    </source>
</evidence>
<comment type="subcellular location">
    <subcellularLocation>
        <location evidence="1 9 10">Cytoplasm</location>
    </subcellularLocation>
</comment>
<comment type="similarity">
    <text evidence="9">Belongs to the MurCDEF family.</text>
</comment>
<comment type="pathway">
    <text evidence="2 9 10">Cell wall biogenesis; peptidoglycan biosynthesis.</text>
</comment>
<dbReference type="UniPathway" id="UPA00219"/>
<keyword evidence="8 9" id="KW-0131">Cell cycle</keyword>
<dbReference type="InterPro" id="IPR018109">
    <property type="entry name" value="Folylpolyglutamate_synth_CS"/>
</dbReference>
<keyword evidence="6 9" id="KW-0547">Nucleotide-binding</keyword>
<evidence type="ECO:0000256" key="1">
    <source>
        <dbReference type="ARBA" id="ARBA00004496"/>
    </source>
</evidence>
<evidence type="ECO:0000313" key="14">
    <source>
        <dbReference type="Proteomes" id="UP000198677"/>
    </source>
</evidence>
<evidence type="ECO:0000256" key="7">
    <source>
        <dbReference type="ARBA" id="ARBA00022840"/>
    </source>
</evidence>
<feature type="domain" description="Mur ligase C-terminal" evidence="11">
    <location>
        <begin position="328"/>
        <end position="459"/>
    </location>
</feature>
<keyword evidence="5 9" id="KW-0132">Cell division</keyword>
<dbReference type="PANTHER" id="PTHR43692:SF1">
    <property type="entry name" value="UDP-N-ACETYLMURAMOYLALANINE--D-GLUTAMATE LIGASE"/>
    <property type="match status" value="1"/>
</dbReference>
<dbReference type="Gene3D" id="3.40.50.720">
    <property type="entry name" value="NAD(P)-binding Rossmann-like Domain"/>
    <property type="match status" value="1"/>
</dbReference>
<evidence type="ECO:0000256" key="2">
    <source>
        <dbReference type="ARBA" id="ARBA00004752"/>
    </source>
</evidence>
<evidence type="ECO:0000256" key="5">
    <source>
        <dbReference type="ARBA" id="ARBA00022618"/>
    </source>
</evidence>
<protein>
    <recommendedName>
        <fullName evidence="9 10">UDP-N-acetylmuramoylalanine--D-glutamate ligase</fullName>
        <ecNumber evidence="9 10">6.3.2.9</ecNumber>
    </recommendedName>
    <alternativeName>
        <fullName evidence="9">D-glutamic acid-adding enzyme</fullName>
    </alternativeName>
    <alternativeName>
        <fullName evidence="9">UDP-N-acetylmuramoyl-L-alanyl-D-glutamate synthetase</fullName>
    </alternativeName>
</protein>
<dbReference type="HAMAP" id="MF_00639">
    <property type="entry name" value="MurD"/>
    <property type="match status" value="1"/>
</dbReference>
<dbReference type="SUPFAM" id="SSF51984">
    <property type="entry name" value="MurCD N-terminal domain"/>
    <property type="match status" value="1"/>
</dbReference>
<dbReference type="GO" id="GO:0004326">
    <property type="term" value="F:tetrahydrofolylpolyglutamate synthase activity"/>
    <property type="evidence" value="ECO:0007669"/>
    <property type="project" value="InterPro"/>
</dbReference>
<dbReference type="GO" id="GO:0005524">
    <property type="term" value="F:ATP binding"/>
    <property type="evidence" value="ECO:0007669"/>
    <property type="project" value="UniProtKB-UniRule"/>
</dbReference>
<sequence>MSLQGAAADLPPEFARLHGSRVLIAGSGISGRALIEPLRELGADVTVTDGNQASLDELAAASGVAVVAPERAAAEIGAFALVVTSPGWRPDAPVLSAAAGAGVPIWGDVEFTWRLDRAQVYGPARRWLVVTGTNGKTTTTSMLESILRAAGIATVACGNIGLPIVDALRADSPRNEVLAVELSSFQLHWAPSVRPTAGVILNIAEDHLDWHGGMKGYIDAKAQVLTGDVAVLGLDDPVTAGLSRVSSAGRTTGFRLGVPAPGELGVDGDRLVDRAFADDETLALVDEITPPGPAGRMDALAAAALARSIGVGATAVREGLRSYQVGPHRAALVAEADGVTYIDDSKATNPHAARSSLLAHPRVVWVAGGLLKGASVDELVTEVADRLVGAVLLGRDAMQIAQALARHAPQVPVVRVDAGDDAGVSPAPSPESPDAVMARAVRAAASMARPGDTVLLAPAAASLDMFADYGHRGRSFAQAVAEVAGRSR</sequence>
<dbReference type="EMBL" id="FOAW01000014">
    <property type="protein sequence ID" value="SEL75932.1"/>
    <property type="molecule type" value="Genomic_DNA"/>
</dbReference>
<organism evidence="13 14">
    <name type="scientific">Rhodococcus maanshanensis</name>
    <dbReference type="NCBI Taxonomy" id="183556"/>
    <lineage>
        <taxon>Bacteria</taxon>
        <taxon>Bacillati</taxon>
        <taxon>Actinomycetota</taxon>
        <taxon>Actinomycetes</taxon>
        <taxon>Mycobacteriales</taxon>
        <taxon>Nocardiaceae</taxon>
        <taxon>Rhodococcus</taxon>
    </lineage>
</organism>
<gene>
    <name evidence="9" type="primary">murD</name>
    <name evidence="13" type="ORF">SAMN05444583_11448</name>
</gene>
<dbReference type="InterPro" id="IPR013221">
    <property type="entry name" value="Mur_ligase_cen"/>
</dbReference>
<dbReference type="InterPro" id="IPR036615">
    <property type="entry name" value="Mur_ligase_C_dom_sf"/>
</dbReference>
<keyword evidence="9 10" id="KW-0133">Cell shape</keyword>
<dbReference type="Pfam" id="PF02875">
    <property type="entry name" value="Mur_ligase_C"/>
    <property type="match status" value="1"/>
</dbReference>
<dbReference type="InterPro" id="IPR005762">
    <property type="entry name" value="MurD"/>
</dbReference>
<accession>A0A1H7STH3</accession>
<dbReference type="InterPro" id="IPR036565">
    <property type="entry name" value="Mur-like_cat_sf"/>
</dbReference>
<evidence type="ECO:0000256" key="4">
    <source>
        <dbReference type="ARBA" id="ARBA00022598"/>
    </source>
</evidence>
<dbReference type="SUPFAM" id="SSF53244">
    <property type="entry name" value="MurD-like peptide ligases, peptide-binding domain"/>
    <property type="match status" value="1"/>
</dbReference>
<dbReference type="NCBIfam" id="TIGR01087">
    <property type="entry name" value="murD"/>
    <property type="match status" value="1"/>
</dbReference>
<dbReference type="Proteomes" id="UP000198677">
    <property type="component" value="Unassembled WGS sequence"/>
</dbReference>
<comment type="catalytic activity">
    <reaction evidence="9 10">
        <text>UDP-N-acetyl-alpha-D-muramoyl-L-alanine + D-glutamate + ATP = UDP-N-acetyl-alpha-D-muramoyl-L-alanyl-D-glutamate + ADP + phosphate + H(+)</text>
        <dbReference type="Rhea" id="RHEA:16429"/>
        <dbReference type="ChEBI" id="CHEBI:15378"/>
        <dbReference type="ChEBI" id="CHEBI:29986"/>
        <dbReference type="ChEBI" id="CHEBI:30616"/>
        <dbReference type="ChEBI" id="CHEBI:43474"/>
        <dbReference type="ChEBI" id="CHEBI:83898"/>
        <dbReference type="ChEBI" id="CHEBI:83900"/>
        <dbReference type="ChEBI" id="CHEBI:456216"/>
        <dbReference type="EC" id="6.3.2.9"/>
    </reaction>
</comment>
<evidence type="ECO:0000256" key="9">
    <source>
        <dbReference type="HAMAP-Rule" id="MF_00639"/>
    </source>
</evidence>
<dbReference type="Gene3D" id="3.90.190.20">
    <property type="entry name" value="Mur ligase, C-terminal domain"/>
    <property type="match status" value="1"/>
</dbReference>
<dbReference type="EC" id="6.3.2.9" evidence="9 10"/>
<dbReference type="GO" id="GO:0008360">
    <property type="term" value="P:regulation of cell shape"/>
    <property type="evidence" value="ECO:0007669"/>
    <property type="project" value="UniProtKB-KW"/>
</dbReference>
<dbReference type="AlphaFoldDB" id="A0A1H7STH3"/>
<keyword evidence="14" id="KW-1185">Reference proteome</keyword>
<dbReference type="Pfam" id="PF08245">
    <property type="entry name" value="Mur_ligase_M"/>
    <property type="match status" value="1"/>
</dbReference>
<dbReference type="SUPFAM" id="SSF53623">
    <property type="entry name" value="MurD-like peptide ligases, catalytic domain"/>
    <property type="match status" value="1"/>
</dbReference>
<evidence type="ECO:0000256" key="3">
    <source>
        <dbReference type="ARBA" id="ARBA00022490"/>
    </source>
</evidence>
<keyword evidence="9 10" id="KW-0573">Peptidoglycan synthesis</keyword>
<dbReference type="RefSeq" id="WP_072751638.1">
    <property type="nucleotide sequence ID" value="NZ_FOAW01000014.1"/>
</dbReference>
<evidence type="ECO:0000259" key="12">
    <source>
        <dbReference type="Pfam" id="PF08245"/>
    </source>
</evidence>
<dbReference type="Pfam" id="PF21799">
    <property type="entry name" value="MurD-like_N"/>
    <property type="match status" value="1"/>
</dbReference>
<keyword evidence="4 9" id="KW-0436">Ligase</keyword>
<dbReference type="InterPro" id="IPR004101">
    <property type="entry name" value="Mur_ligase_C"/>
</dbReference>
<evidence type="ECO:0000256" key="10">
    <source>
        <dbReference type="RuleBase" id="RU003664"/>
    </source>
</evidence>
<dbReference type="PROSITE" id="PS01011">
    <property type="entry name" value="FOLYLPOLYGLU_SYNT_1"/>
    <property type="match status" value="1"/>
</dbReference>
<proteinExistence type="inferred from homology"/>
<keyword evidence="9 10" id="KW-0961">Cell wall biogenesis/degradation</keyword>
<reference evidence="14" key="1">
    <citation type="submission" date="2016-10" db="EMBL/GenBank/DDBJ databases">
        <authorList>
            <person name="Varghese N."/>
            <person name="Submissions S."/>
        </authorList>
    </citation>
    <scope>NUCLEOTIDE SEQUENCE [LARGE SCALE GENOMIC DNA]</scope>
    <source>
        <strain evidence="14">DSM 44675</strain>
    </source>
</reference>
<evidence type="ECO:0000256" key="6">
    <source>
        <dbReference type="ARBA" id="ARBA00022741"/>
    </source>
</evidence>
<dbReference type="GO" id="GO:0005737">
    <property type="term" value="C:cytoplasm"/>
    <property type="evidence" value="ECO:0007669"/>
    <property type="project" value="UniProtKB-SubCell"/>
</dbReference>
<comment type="function">
    <text evidence="9 10">Cell wall formation. Catalyzes the addition of glutamate to the nucleotide precursor UDP-N-acetylmuramoyl-L-alanine (UMA).</text>
</comment>
<keyword evidence="7 9" id="KW-0067">ATP-binding</keyword>
<name>A0A1H7STH3_9NOCA</name>
<dbReference type="PANTHER" id="PTHR43692">
    <property type="entry name" value="UDP-N-ACETYLMURAMOYLALANINE--D-GLUTAMATE LIGASE"/>
    <property type="match status" value="1"/>
</dbReference>